<accession>A0A974CIB2</accession>
<gene>
    <name evidence="1" type="ORF">XELAEV_18035655mg</name>
</gene>
<reference evidence="2" key="1">
    <citation type="journal article" date="2016" name="Nature">
        <title>Genome evolution in the allotetraploid frog Xenopus laevis.</title>
        <authorList>
            <person name="Session A.M."/>
            <person name="Uno Y."/>
            <person name="Kwon T."/>
            <person name="Chapman J.A."/>
            <person name="Toyoda A."/>
            <person name="Takahashi S."/>
            <person name="Fukui A."/>
            <person name="Hikosaka A."/>
            <person name="Suzuki A."/>
            <person name="Kondo M."/>
            <person name="van Heeringen S.J."/>
            <person name="Quigley I."/>
            <person name="Heinz S."/>
            <person name="Ogino H."/>
            <person name="Ochi H."/>
            <person name="Hellsten U."/>
            <person name="Lyons J.B."/>
            <person name="Simakov O."/>
            <person name="Putnam N."/>
            <person name="Stites J."/>
            <person name="Kuroki Y."/>
            <person name="Tanaka T."/>
            <person name="Michiue T."/>
            <person name="Watanabe M."/>
            <person name="Bogdanovic O."/>
            <person name="Lister R."/>
            <person name="Georgiou G."/>
            <person name="Paranjpe S.S."/>
            <person name="van Kruijsbergen I."/>
            <person name="Shu S."/>
            <person name="Carlson J."/>
            <person name="Kinoshita T."/>
            <person name="Ohta Y."/>
            <person name="Mawaribuchi S."/>
            <person name="Jenkins J."/>
            <person name="Grimwood J."/>
            <person name="Schmutz J."/>
            <person name="Mitros T."/>
            <person name="Mozaffari S.V."/>
            <person name="Suzuki Y."/>
            <person name="Haramoto Y."/>
            <person name="Yamamoto T.S."/>
            <person name="Takagi C."/>
            <person name="Heald R."/>
            <person name="Miller K."/>
            <person name="Haudenschild C."/>
            <person name="Kitzman J."/>
            <person name="Nakayama T."/>
            <person name="Izutsu Y."/>
            <person name="Robert J."/>
            <person name="Fortriede J."/>
            <person name="Burns K."/>
            <person name="Lotay V."/>
            <person name="Karimi K."/>
            <person name="Yasuoka Y."/>
            <person name="Dichmann D.S."/>
            <person name="Flajnik M.F."/>
            <person name="Houston D.W."/>
            <person name="Shendure J."/>
            <person name="DuPasquier L."/>
            <person name="Vize P.D."/>
            <person name="Zorn A.M."/>
            <person name="Ito M."/>
            <person name="Marcotte E.M."/>
            <person name="Wallingford J.B."/>
            <person name="Ito Y."/>
            <person name="Asashima M."/>
            <person name="Ueno N."/>
            <person name="Matsuda Y."/>
            <person name="Veenstra G.J."/>
            <person name="Fujiyama A."/>
            <person name="Harland R.M."/>
            <person name="Taira M."/>
            <person name="Rokhsar D.S."/>
        </authorList>
    </citation>
    <scope>NUCLEOTIDE SEQUENCE [LARGE SCALE GENOMIC DNA]</scope>
    <source>
        <strain evidence="2">J</strain>
    </source>
</reference>
<evidence type="ECO:0000313" key="2">
    <source>
        <dbReference type="Proteomes" id="UP000694892"/>
    </source>
</evidence>
<name>A0A974CIB2_XENLA</name>
<dbReference type="Proteomes" id="UP000694892">
    <property type="component" value="Chromosome 7L"/>
</dbReference>
<dbReference type="EMBL" id="CM004478">
    <property type="protein sequence ID" value="OCT72671.1"/>
    <property type="molecule type" value="Genomic_DNA"/>
</dbReference>
<sequence>MGTIHLYISKGNMCIDSCTVWLEGDCIVLNICENVARVRTCIQTPLHQCQVPTSMSLQQKHSITHFLLKKNVYSLCPQ</sequence>
<evidence type="ECO:0000313" key="1">
    <source>
        <dbReference type="EMBL" id="OCT72671.1"/>
    </source>
</evidence>
<proteinExistence type="predicted"/>
<protein>
    <submittedName>
        <fullName evidence="1">Uncharacterized protein</fullName>
    </submittedName>
</protein>
<organism evidence="1 2">
    <name type="scientific">Xenopus laevis</name>
    <name type="common">African clawed frog</name>
    <dbReference type="NCBI Taxonomy" id="8355"/>
    <lineage>
        <taxon>Eukaryota</taxon>
        <taxon>Metazoa</taxon>
        <taxon>Chordata</taxon>
        <taxon>Craniata</taxon>
        <taxon>Vertebrata</taxon>
        <taxon>Euteleostomi</taxon>
        <taxon>Amphibia</taxon>
        <taxon>Batrachia</taxon>
        <taxon>Anura</taxon>
        <taxon>Pipoidea</taxon>
        <taxon>Pipidae</taxon>
        <taxon>Xenopodinae</taxon>
        <taxon>Xenopus</taxon>
        <taxon>Xenopus</taxon>
    </lineage>
</organism>
<dbReference type="AlphaFoldDB" id="A0A974CIB2"/>